<comment type="caution">
    <text evidence="2">The sequence shown here is derived from an EMBL/GenBank/DDBJ whole genome shotgun (WGS) entry which is preliminary data.</text>
</comment>
<sequence>MRPHSKQRSRPASPAQPKYGTQRRAHDQHVQPPPNPWGRANRAPSPRSLAPDSSHNQASRATKHTHSNTKAATYPHPTQNGRPTQMQAPGHDRYMHPPP</sequence>
<reference evidence="2 3" key="1">
    <citation type="submission" date="2021-06" db="EMBL/GenBank/DDBJ databases">
        <authorList>
            <person name="Palmer J.M."/>
        </authorList>
    </citation>
    <scope>NUCLEOTIDE SEQUENCE [LARGE SCALE GENOMIC DNA]</scope>
    <source>
        <strain evidence="2 3">CL_MEX2019</strain>
        <tissue evidence="2">Muscle</tissue>
    </source>
</reference>
<evidence type="ECO:0000313" key="2">
    <source>
        <dbReference type="EMBL" id="MED6285738.1"/>
    </source>
</evidence>
<evidence type="ECO:0000313" key="3">
    <source>
        <dbReference type="Proteomes" id="UP001352852"/>
    </source>
</evidence>
<feature type="compositionally biased region" description="Basic and acidic residues" evidence="1">
    <location>
        <begin position="90"/>
        <end position="99"/>
    </location>
</feature>
<keyword evidence="3" id="KW-1185">Reference proteome</keyword>
<gene>
    <name evidence="2" type="ORF">CHARACLAT_032222</name>
</gene>
<evidence type="ECO:0000256" key="1">
    <source>
        <dbReference type="SAM" id="MobiDB-lite"/>
    </source>
</evidence>
<proteinExistence type="predicted"/>
<feature type="region of interest" description="Disordered" evidence="1">
    <location>
        <begin position="1"/>
        <end position="99"/>
    </location>
</feature>
<feature type="compositionally biased region" description="Polar residues" evidence="1">
    <location>
        <begin position="51"/>
        <end position="60"/>
    </location>
</feature>
<name>A0ABU7EEN5_9TELE</name>
<protein>
    <submittedName>
        <fullName evidence="2">Uncharacterized protein</fullName>
    </submittedName>
</protein>
<feature type="compositionally biased region" description="Polar residues" evidence="1">
    <location>
        <begin position="68"/>
        <end position="87"/>
    </location>
</feature>
<organism evidence="2 3">
    <name type="scientific">Characodon lateralis</name>
    <dbReference type="NCBI Taxonomy" id="208331"/>
    <lineage>
        <taxon>Eukaryota</taxon>
        <taxon>Metazoa</taxon>
        <taxon>Chordata</taxon>
        <taxon>Craniata</taxon>
        <taxon>Vertebrata</taxon>
        <taxon>Euteleostomi</taxon>
        <taxon>Actinopterygii</taxon>
        <taxon>Neopterygii</taxon>
        <taxon>Teleostei</taxon>
        <taxon>Neoteleostei</taxon>
        <taxon>Acanthomorphata</taxon>
        <taxon>Ovalentaria</taxon>
        <taxon>Atherinomorphae</taxon>
        <taxon>Cyprinodontiformes</taxon>
        <taxon>Goodeidae</taxon>
        <taxon>Characodon</taxon>
    </lineage>
</organism>
<dbReference type="EMBL" id="JAHUTJ010054811">
    <property type="protein sequence ID" value="MED6285738.1"/>
    <property type="molecule type" value="Genomic_DNA"/>
</dbReference>
<dbReference type="Proteomes" id="UP001352852">
    <property type="component" value="Unassembled WGS sequence"/>
</dbReference>
<accession>A0ABU7EEN5</accession>